<name>A0A931FDI7_9ACTN</name>
<feature type="transmembrane region" description="Helical" evidence="1">
    <location>
        <begin position="89"/>
        <end position="115"/>
    </location>
</feature>
<comment type="caution">
    <text evidence="2">The sequence shown here is derived from an EMBL/GenBank/DDBJ whole genome shotgun (WGS) entry which is preliminary data.</text>
</comment>
<sequence length="166" mass="17996">MSVLATYAAGAVAVTTAVTAVTVDQPPSTPPPLLSGALSFAVTFVGYVLLMLYLALGLRALARHPDERGRRWRTGRFTPAWARQGWPALLWQTGATALGGYLLLMVVVVCFYQGVSKVGGQFLASAVTGCALLIAVTMPLYLAATWLCEQRRIRRTRRAELLTDER</sequence>
<gene>
    <name evidence="2" type="ORF">I2501_16385</name>
</gene>
<dbReference type="RefSeq" id="WP_196194783.1">
    <property type="nucleotide sequence ID" value="NZ_JADPRT010000006.1"/>
</dbReference>
<dbReference type="Pfam" id="PF19770">
    <property type="entry name" value="DUF6256"/>
    <property type="match status" value="1"/>
</dbReference>
<evidence type="ECO:0000313" key="2">
    <source>
        <dbReference type="EMBL" id="MBF9069603.1"/>
    </source>
</evidence>
<protein>
    <submittedName>
        <fullName evidence="2">Uncharacterized protein</fullName>
    </submittedName>
</protein>
<keyword evidence="1" id="KW-1133">Transmembrane helix</keyword>
<dbReference type="EMBL" id="JADPRT010000006">
    <property type="protein sequence ID" value="MBF9069603.1"/>
    <property type="molecule type" value="Genomic_DNA"/>
</dbReference>
<dbReference type="Proteomes" id="UP000657385">
    <property type="component" value="Unassembled WGS sequence"/>
</dbReference>
<accession>A0A931FDI7</accession>
<keyword evidence="3" id="KW-1185">Reference proteome</keyword>
<dbReference type="AlphaFoldDB" id="A0A931FDI7"/>
<feature type="transmembrane region" description="Helical" evidence="1">
    <location>
        <begin position="36"/>
        <end position="61"/>
    </location>
</feature>
<organism evidence="2 3">
    <name type="scientific">Streptacidiphilus fuscans</name>
    <dbReference type="NCBI Taxonomy" id="2789292"/>
    <lineage>
        <taxon>Bacteria</taxon>
        <taxon>Bacillati</taxon>
        <taxon>Actinomycetota</taxon>
        <taxon>Actinomycetes</taxon>
        <taxon>Kitasatosporales</taxon>
        <taxon>Streptomycetaceae</taxon>
        <taxon>Streptacidiphilus</taxon>
    </lineage>
</organism>
<keyword evidence="1" id="KW-0472">Membrane</keyword>
<keyword evidence="1" id="KW-0812">Transmembrane</keyword>
<reference evidence="2" key="1">
    <citation type="submission" date="2020-11" db="EMBL/GenBank/DDBJ databases">
        <title>Isolation and identification of active actinomycetes.</title>
        <authorList>
            <person name="Yu B."/>
        </authorList>
    </citation>
    <scope>NUCLEOTIDE SEQUENCE</scope>
    <source>
        <strain evidence="2">NEAU-YB345</strain>
    </source>
</reference>
<evidence type="ECO:0000313" key="3">
    <source>
        <dbReference type="Proteomes" id="UP000657385"/>
    </source>
</evidence>
<feature type="transmembrane region" description="Helical" evidence="1">
    <location>
        <begin position="121"/>
        <end position="148"/>
    </location>
</feature>
<evidence type="ECO:0000256" key="1">
    <source>
        <dbReference type="SAM" id="Phobius"/>
    </source>
</evidence>
<proteinExistence type="predicted"/>
<dbReference type="InterPro" id="IPR046223">
    <property type="entry name" value="DUF6256"/>
</dbReference>